<reference evidence="1" key="1">
    <citation type="journal article" date="2022" name="bioRxiv">
        <title>Sequencing and chromosome-scale assembly of the giantPleurodeles waltlgenome.</title>
        <authorList>
            <person name="Brown T."/>
            <person name="Elewa A."/>
            <person name="Iarovenko S."/>
            <person name="Subramanian E."/>
            <person name="Araus A.J."/>
            <person name="Petzold A."/>
            <person name="Susuki M."/>
            <person name="Suzuki K.-i.T."/>
            <person name="Hayashi T."/>
            <person name="Toyoda A."/>
            <person name="Oliveira C."/>
            <person name="Osipova E."/>
            <person name="Leigh N.D."/>
            <person name="Simon A."/>
            <person name="Yun M.H."/>
        </authorList>
    </citation>
    <scope>NUCLEOTIDE SEQUENCE</scope>
    <source>
        <strain evidence="1">20211129_DDA</strain>
        <tissue evidence="1">Liver</tissue>
    </source>
</reference>
<protein>
    <submittedName>
        <fullName evidence="1">Uncharacterized protein</fullName>
    </submittedName>
</protein>
<sequence>MCYTESANRITDLPAQHTILVFYRRHDGSFRDLHSHVTNSVVTYYAERRLENVWSWTSRVFMENESV</sequence>
<organism evidence="1 2">
    <name type="scientific">Pleurodeles waltl</name>
    <name type="common">Iberian ribbed newt</name>
    <dbReference type="NCBI Taxonomy" id="8319"/>
    <lineage>
        <taxon>Eukaryota</taxon>
        <taxon>Metazoa</taxon>
        <taxon>Chordata</taxon>
        <taxon>Craniata</taxon>
        <taxon>Vertebrata</taxon>
        <taxon>Euteleostomi</taxon>
        <taxon>Amphibia</taxon>
        <taxon>Batrachia</taxon>
        <taxon>Caudata</taxon>
        <taxon>Salamandroidea</taxon>
        <taxon>Salamandridae</taxon>
        <taxon>Pleurodelinae</taxon>
        <taxon>Pleurodeles</taxon>
    </lineage>
</organism>
<name>A0AAV7L2U7_PLEWA</name>
<dbReference type="EMBL" id="JANPWB010000016">
    <property type="protein sequence ID" value="KAJ1081935.1"/>
    <property type="molecule type" value="Genomic_DNA"/>
</dbReference>
<proteinExistence type="predicted"/>
<accession>A0AAV7L2U7</accession>
<dbReference type="Proteomes" id="UP001066276">
    <property type="component" value="Chromosome 12"/>
</dbReference>
<dbReference type="AlphaFoldDB" id="A0AAV7L2U7"/>
<gene>
    <name evidence="1" type="ORF">NDU88_002107</name>
</gene>
<keyword evidence="2" id="KW-1185">Reference proteome</keyword>
<evidence type="ECO:0000313" key="2">
    <source>
        <dbReference type="Proteomes" id="UP001066276"/>
    </source>
</evidence>
<evidence type="ECO:0000313" key="1">
    <source>
        <dbReference type="EMBL" id="KAJ1081935.1"/>
    </source>
</evidence>
<comment type="caution">
    <text evidence="1">The sequence shown here is derived from an EMBL/GenBank/DDBJ whole genome shotgun (WGS) entry which is preliminary data.</text>
</comment>